<evidence type="ECO:0000256" key="11">
    <source>
        <dbReference type="ARBA" id="ARBA00023004"/>
    </source>
</evidence>
<keyword evidence="10" id="KW-0677">Repeat</keyword>
<evidence type="ECO:0000313" key="16">
    <source>
        <dbReference type="Proteomes" id="UP000246464"/>
    </source>
</evidence>
<dbReference type="GO" id="GO:0046872">
    <property type="term" value="F:metal ion binding"/>
    <property type="evidence" value="ECO:0007669"/>
    <property type="project" value="UniProtKB-KW"/>
</dbReference>
<dbReference type="InterPro" id="IPR018487">
    <property type="entry name" value="Hemopexin-like_repeat"/>
</dbReference>
<dbReference type="Gene3D" id="2.110.10.10">
    <property type="entry name" value="Hemopexin-like domain"/>
    <property type="match status" value="2"/>
</dbReference>
<evidence type="ECO:0000256" key="2">
    <source>
        <dbReference type="ARBA" id="ARBA00004613"/>
    </source>
</evidence>
<evidence type="ECO:0000256" key="3">
    <source>
        <dbReference type="ARBA" id="ARBA00011072"/>
    </source>
</evidence>
<accession>A0A2U9CF38</accession>
<evidence type="ECO:0000256" key="10">
    <source>
        <dbReference type="ARBA" id="ARBA00022737"/>
    </source>
</evidence>
<dbReference type="InterPro" id="IPR036375">
    <property type="entry name" value="Hemopexin-like_dom_sf"/>
</dbReference>
<name>A0A2U9CF38_SCOMX</name>
<evidence type="ECO:0000256" key="5">
    <source>
        <dbReference type="ARBA" id="ARBA00022448"/>
    </source>
</evidence>
<dbReference type="CDD" id="cd00094">
    <property type="entry name" value="HX"/>
    <property type="match status" value="1"/>
</dbReference>
<evidence type="ECO:0000256" key="14">
    <source>
        <dbReference type="SAM" id="SignalP"/>
    </source>
</evidence>
<sequence length="374" mass="42671">MKLLARTACLCLALALTWADSPEDHASAAPDRCVEGFELDAATVNEEGIPYFFQGDYLFKGFHGNADLANETFPELDEHHHLGHVDAAFRMHYEDNPDHDHLFLFLDHTVFSYYQHKLEDGFPKNISEVFPGIPDHLDAAVECPKPECDEDSVIFLKGNKIYQYHVATKAVNEKEFSSMPNCTAAFRFMEHYYCFHGHMFSKFDPTTGDVHGRYPKEARDYFTRCSKFSEESDHVDAVFSYEDHLYMIKDDQVFLYKVGEPHTHLDGYPKPVKEELGIEGPIDAAFVCEDHHIAHLIKGQKIYSVELKASPRVASNERTISLFKKVDAAMCDSKGVKVFVGNHFYHFESTMVFVAGRALPEQHRVSLELFGCDH</sequence>
<dbReference type="GO" id="GO:0005615">
    <property type="term" value="C:extracellular space"/>
    <property type="evidence" value="ECO:0007669"/>
    <property type="project" value="TreeGrafter"/>
</dbReference>
<evidence type="ECO:0000256" key="7">
    <source>
        <dbReference type="ARBA" id="ARBA00022617"/>
    </source>
</evidence>
<feature type="signal peptide" evidence="14">
    <location>
        <begin position="1"/>
        <end position="19"/>
    </location>
</feature>
<feature type="chain" id="PRO_5016080020" description="Hemopexin" evidence="14">
    <location>
        <begin position="20"/>
        <end position="374"/>
    </location>
</feature>
<comment type="function">
    <text evidence="1">Binds heme and transports it to the liver for breakdown and iron recovery, after which the free hemopexin returns to the circulation.</text>
</comment>
<dbReference type="SMART" id="SM00120">
    <property type="entry name" value="HX"/>
    <property type="match status" value="3"/>
</dbReference>
<evidence type="ECO:0000256" key="6">
    <source>
        <dbReference type="ARBA" id="ARBA00022525"/>
    </source>
</evidence>
<feature type="repeat" description="Hemopexin" evidence="13">
    <location>
        <begin position="134"/>
        <end position="178"/>
    </location>
</feature>
<keyword evidence="5" id="KW-0813">Transport</keyword>
<dbReference type="EMBL" id="CP026256">
    <property type="protein sequence ID" value="AWP13472.1"/>
    <property type="molecule type" value="Genomic_DNA"/>
</dbReference>
<evidence type="ECO:0000256" key="9">
    <source>
        <dbReference type="ARBA" id="ARBA00022729"/>
    </source>
</evidence>
<dbReference type="SUPFAM" id="SSF50923">
    <property type="entry name" value="Hemopexin-like domain"/>
    <property type="match status" value="2"/>
</dbReference>
<keyword evidence="8" id="KW-0479">Metal-binding</keyword>
<feature type="repeat" description="Hemopexin" evidence="13">
    <location>
        <begin position="179"/>
        <end position="225"/>
    </location>
</feature>
<keyword evidence="7" id="KW-0349">Heme</keyword>
<keyword evidence="16" id="KW-1185">Reference proteome</keyword>
<dbReference type="PROSITE" id="PS51642">
    <property type="entry name" value="HEMOPEXIN_2"/>
    <property type="match status" value="4"/>
</dbReference>
<evidence type="ECO:0000256" key="1">
    <source>
        <dbReference type="ARBA" id="ARBA00002031"/>
    </source>
</evidence>
<reference evidence="15 16" key="1">
    <citation type="submission" date="2017-12" db="EMBL/GenBank/DDBJ databases">
        <title>Integrating genomic resources of turbot (Scophthalmus maximus) in depth evaluation of genetic and physical mapping variation across individuals.</title>
        <authorList>
            <person name="Martinez P."/>
        </authorList>
    </citation>
    <scope>NUCLEOTIDE SEQUENCE [LARGE SCALE GENOMIC DNA]</scope>
</reference>
<gene>
    <name evidence="15" type="ORF">SMAX5B_018429</name>
</gene>
<comment type="similarity">
    <text evidence="3">Belongs to the hemopexin family.</text>
</comment>
<evidence type="ECO:0000313" key="15">
    <source>
        <dbReference type="EMBL" id="AWP13472.1"/>
    </source>
</evidence>
<evidence type="ECO:0000256" key="8">
    <source>
        <dbReference type="ARBA" id="ARBA00022723"/>
    </source>
</evidence>
<evidence type="ECO:0000256" key="13">
    <source>
        <dbReference type="PROSITE-ProRule" id="PRU01011"/>
    </source>
</evidence>
<keyword evidence="12" id="KW-0325">Glycoprotein</keyword>
<organism evidence="15 16">
    <name type="scientific">Scophthalmus maximus</name>
    <name type="common">Turbot</name>
    <name type="synonym">Psetta maxima</name>
    <dbReference type="NCBI Taxonomy" id="52904"/>
    <lineage>
        <taxon>Eukaryota</taxon>
        <taxon>Metazoa</taxon>
        <taxon>Chordata</taxon>
        <taxon>Craniata</taxon>
        <taxon>Vertebrata</taxon>
        <taxon>Euteleostomi</taxon>
        <taxon>Actinopterygii</taxon>
        <taxon>Neopterygii</taxon>
        <taxon>Teleostei</taxon>
        <taxon>Neoteleostei</taxon>
        <taxon>Acanthomorphata</taxon>
        <taxon>Carangaria</taxon>
        <taxon>Pleuronectiformes</taxon>
        <taxon>Pleuronectoidei</taxon>
        <taxon>Scophthalmidae</taxon>
        <taxon>Scophthalmus</taxon>
    </lineage>
</organism>
<keyword evidence="11" id="KW-0408">Iron</keyword>
<evidence type="ECO:0000256" key="12">
    <source>
        <dbReference type="ARBA" id="ARBA00023180"/>
    </source>
</evidence>
<comment type="subcellular location">
    <subcellularLocation>
        <location evidence="2">Secreted</location>
    </subcellularLocation>
</comment>
<protein>
    <recommendedName>
        <fullName evidence="4">Hemopexin</fullName>
    </recommendedName>
</protein>
<dbReference type="AlphaFoldDB" id="A0A2U9CF38"/>
<keyword evidence="6" id="KW-0964">Secreted</keyword>
<dbReference type="FunFam" id="2.110.10.10:FF:000009">
    <property type="entry name" value="Hemopexin"/>
    <property type="match status" value="1"/>
</dbReference>
<dbReference type="PANTHER" id="PTHR22917:SF10">
    <property type="entry name" value="HEMOPEXIN"/>
    <property type="match status" value="1"/>
</dbReference>
<dbReference type="InterPro" id="IPR051298">
    <property type="entry name" value="Heme_transport/Cell_adhesion"/>
</dbReference>
<feature type="repeat" description="Hemopexin" evidence="13">
    <location>
        <begin position="82"/>
        <end position="133"/>
    </location>
</feature>
<dbReference type="Proteomes" id="UP000246464">
    <property type="component" value="Chromosome 14"/>
</dbReference>
<keyword evidence="9 14" id="KW-0732">Signal</keyword>
<dbReference type="InterPro" id="IPR000585">
    <property type="entry name" value="Hemopexin-like_dom"/>
</dbReference>
<feature type="repeat" description="Hemopexin" evidence="13">
    <location>
        <begin position="232"/>
        <end position="279"/>
    </location>
</feature>
<dbReference type="PANTHER" id="PTHR22917">
    <property type="entry name" value="HEMOPEXIN DOMAIN-CONTAINING PROTEIN"/>
    <property type="match status" value="1"/>
</dbReference>
<proteinExistence type="inferred from homology"/>
<evidence type="ECO:0000256" key="4">
    <source>
        <dbReference type="ARBA" id="ARBA00013632"/>
    </source>
</evidence>